<feature type="transmembrane region" description="Helical" evidence="1">
    <location>
        <begin position="49"/>
        <end position="66"/>
    </location>
</feature>
<organism evidence="2">
    <name type="scientific">Cacopsylla melanoneura</name>
    <dbReference type="NCBI Taxonomy" id="428564"/>
    <lineage>
        <taxon>Eukaryota</taxon>
        <taxon>Metazoa</taxon>
        <taxon>Ecdysozoa</taxon>
        <taxon>Arthropoda</taxon>
        <taxon>Hexapoda</taxon>
        <taxon>Insecta</taxon>
        <taxon>Pterygota</taxon>
        <taxon>Neoptera</taxon>
        <taxon>Paraneoptera</taxon>
        <taxon>Hemiptera</taxon>
        <taxon>Sternorrhyncha</taxon>
        <taxon>Psylloidea</taxon>
        <taxon>Psyllidae</taxon>
        <taxon>Psyllinae</taxon>
        <taxon>Cacopsylla</taxon>
    </lineage>
</organism>
<accession>A0A8D8VK38</accession>
<dbReference type="EMBL" id="HBUF01059033">
    <property type="protein sequence ID" value="CAG6625098.1"/>
    <property type="molecule type" value="Transcribed_RNA"/>
</dbReference>
<name>A0A8D8VK38_9HEMI</name>
<keyword evidence="1" id="KW-1133">Transmembrane helix</keyword>
<protein>
    <submittedName>
        <fullName evidence="2">Uncharacterized protein</fullName>
    </submittedName>
</protein>
<feature type="transmembrane region" description="Helical" evidence="1">
    <location>
        <begin position="7"/>
        <end position="26"/>
    </location>
</feature>
<keyword evidence="1" id="KW-0812">Transmembrane</keyword>
<reference evidence="2" key="1">
    <citation type="submission" date="2021-05" db="EMBL/GenBank/DDBJ databases">
        <authorList>
            <person name="Alioto T."/>
            <person name="Alioto T."/>
            <person name="Gomez Garrido J."/>
        </authorList>
    </citation>
    <scope>NUCLEOTIDE SEQUENCE</scope>
</reference>
<keyword evidence="1" id="KW-0472">Membrane</keyword>
<evidence type="ECO:0000256" key="1">
    <source>
        <dbReference type="SAM" id="Phobius"/>
    </source>
</evidence>
<dbReference type="AlphaFoldDB" id="A0A8D8VK38"/>
<dbReference type="EMBL" id="HBUF01059034">
    <property type="protein sequence ID" value="CAG6625100.1"/>
    <property type="molecule type" value="Transcribed_RNA"/>
</dbReference>
<evidence type="ECO:0000313" key="2">
    <source>
        <dbReference type="EMBL" id="CAG6625100.1"/>
    </source>
</evidence>
<sequence length="99" mass="11618">MFVSPSCLFCFNSCQIFFLLFLQSFYRGDVISLSSFNKLGRINIGSDKVLFSMSFCFFRFHLYLLLRSSFEFTMKSMSNPLLHENNQTFSEMKLIETSI</sequence>
<proteinExistence type="predicted"/>